<proteinExistence type="predicted"/>
<name>A0A239GG21_9RHOB</name>
<evidence type="ECO:0000313" key="2">
    <source>
        <dbReference type="EMBL" id="SNS68246.1"/>
    </source>
</evidence>
<dbReference type="SUPFAM" id="SSF56219">
    <property type="entry name" value="DNase I-like"/>
    <property type="match status" value="1"/>
</dbReference>
<dbReference type="GO" id="GO:0000175">
    <property type="term" value="F:3'-5'-RNA exonuclease activity"/>
    <property type="evidence" value="ECO:0007669"/>
    <property type="project" value="TreeGrafter"/>
</dbReference>
<dbReference type="InterPro" id="IPR050410">
    <property type="entry name" value="CCR4/nocturin_mRNA_transcr"/>
</dbReference>
<dbReference type="PANTHER" id="PTHR12121">
    <property type="entry name" value="CARBON CATABOLITE REPRESSOR PROTEIN 4"/>
    <property type="match status" value="1"/>
</dbReference>
<dbReference type="EMBL" id="FZON01000026">
    <property type="protein sequence ID" value="SNS68246.1"/>
    <property type="molecule type" value="Genomic_DNA"/>
</dbReference>
<keyword evidence="2" id="KW-0255">Endonuclease</keyword>
<dbReference type="GO" id="GO:0004519">
    <property type="term" value="F:endonuclease activity"/>
    <property type="evidence" value="ECO:0007669"/>
    <property type="project" value="UniProtKB-KW"/>
</dbReference>
<keyword evidence="2" id="KW-0269">Exonuclease</keyword>
<evidence type="ECO:0000259" key="1">
    <source>
        <dbReference type="Pfam" id="PF03372"/>
    </source>
</evidence>
<accession>A0A239GG21</accession>
<dbReference type="Pfam" id="PF03372">
    <property type="entry name" value="Exo_endo_phos"/>
    <property type="match status" value="1"/>
</dbReference>
<dbReference type="InterPro" id="IPR005135">
    <property type="entry name" value="Endo/exonuclease/phosphatase"/>
</dbReference>
<dbReference type="OrthoDB" id="9793162at2"/>
<keyword evidence="2" id="KW-0378">Hydrolase</keyword>
<organism evidence="2 3">
    <name type="scientific">Antarctobacter heliothermus</name>
    <dbReference type="NCBI Taxonomy" id="74033"/>
    <lineage>
        <taxon>Bacteria</taxon>
        <taxon>Pseudomonadati</taxon>
        <taxon>Pseudomonadota</taxon>
        <taxon>Alphaproteobacteria</taxon>
        <taxon>Rhodobacterales</taxon>
        <taxon>Roseobacteraceae</taxon>
        <taxon>Antarctobacter</taxon>
    </lineage>
</organism>
<dbReference type="InterPro" id="IPR036691">
    <property type="entry name" value="Endo/exonu/phosph_ase_sf"/>
</dbReference>
<dbReference type="PROSITE" id="PS51257">
    <property type="entry name" value="PROKAR_LIPOPROTEIN"/>
    <property type="match status" value="1"/>
</dbReference>
<dbReference type="PANTHER" id="PTHR12121:SF36">
    <property type="entry name" value="ENDONUCLEASE_EXONUCLEASE_PHOSPHATASE DOMAIN-CONTAINING PROTEIN"/>
    <property type="match status" value="1"/>
</dbReference>
<protein>
    <submittedName>
        <fullName evidence="2">Metal-dependent hydrolase, endonuclease/exonuclease/phosphatase family</fullName>
    </submittedName>
</protein>
<keyword evidence="2" id="KW-0540">Nuclease</keyword>
<dbReference type="AlphaFoldDB" id="A0A239GG21"/>
<dbReference type="Proteomes" id="UP000198440">
    <property type="component" value="Unassembled WGS sequence"/>
</dbReference>
<gene>
    <name evidence="2" type="ORF">SAMN04488078_102637</name>
</gene>
<sequence>MRALLVLVMGLVIGCGSPPAVPQLVPQRSPDHLRVATHNVHFIHLAREHGPWSVADWEVRKHALDAVFKEADADLMAFQEMVSIGPDADRSTNLARDWLLARNPDYAVAASGDWRRFPTRQPIFYRTDRLRVIDQGWFLHEPPDVIAKERRMRGFWLYYSSWADFEDRRGQRLRVYNVHFHFHRPARRRHAARTVLAHMAPVLSRGVPVLVMGDMNALSGWRTVDILRGGGFSAVEPRSASFHFNRGLHLFGPIDRIASTPDLTVSAGPWAVRGRRVGDWPSDHYPVVADLTLP</sequence>
<reference evidence="2 3" key="1">
    <citation type="submission" date="2017-06" db="EMBL/GenBank/DDBJ databases">
        <authorList>
            <person name="Kim H.J."/>
            <person name="Triplett B.A."/>
        </authorList>
    </citation>
    <scope>NUCLEOTIDE SEQUENCE [LARGE SCALE GENOMIC DNA]</scope>
    <source>
        <strain evidence="2 3">DSM 11445</strain>
    </source>
</reference>
<dbReference type="RefSeq" id="WP_089278498.1">
    <property type="nucleotide sequence ID" value="NZ_FZON01000026.1"/>
</dbReference>
<dbReference type="Gene3D" id="3.60.10.10">
    <property type="entry name" value="Endonuclease/exonuclease/phosphatase"/>
    <property type="match status" value="1"/>
</dbReference>
<evidence type="ECO:0000313" key="3">
    <source>
        <dbReference type="Proteomes" id="UP000198440"/>
    </source>
</evidence>
<feature type="domain" description="Endonuclease/exonuclease/phosphatase" evidence="1">
    <location>
        <begin position="38"/>
        <end position="284"/>
    </location>
</feature>